<feature type="non-terminal residue" evidence="2">
    <location>
        <position position="1"/>
    </location>
</feature>
<dbReference type="EMBL" id="CAJOBC010096515">
    <property type="protein sequence ID" value="CAF4440756.1"/>
    <property type="molecule type" value="Genomic_DNA"/>
</dbReference>
<proteinExistence type="predicted"/>
<evidence type="ECO:0000256" key="1">
    <source>
        <dbReference type="SAM" id="MobiDB-lite"/>
    </source>
</evidence>
<evidence type="ECO:0000313" key="2">
    <source>
        <dbReference type="EMBL" id="CAF1575762.1"/>
    </source>
</evidence>
<feature type="region of interest" description="Disordered" evidence="1">
    <location>
        <begin position="28"/>
        <end position="68"/>
    </location>
</feature>
<gene>
    <name evidence="2" type="ORF">GPM918_LOCUS40715</name>
    <name evidence="3" type="ORF">SRO942_LOCUS41689</name>
</gene>
<evidence type="ECO:0000313" key="3">
    <source>
        <dbReference type="EMBL" id="CAF4440756.1"/>
    </source>
</evidence>
<dbReference type="Proteomes" id="UP000681722">
    <property type="component" value="Unassembled WGS sequence"/>
</dbReference>
<keyword evidence="4" id="KW-1185">Reference proteome</keyword>
<sequence>MPLQMHRLLAMEAPDEPRSNVDHLTEYNSRFKPPRKEDYIPHVTLPRLSNRPPSRTQSFQENPSNSEYRMRFPNHFPKRPYVYQAQPSRVFEAETNGFLTSTEYRERFPNYRTYIPYSDLIPPHLSQSVDIPSRTKQKKETMSKSQYFHELLADAKANSLSSLSDTSEHRNAYQWRPRPPYEPQSYDFSKNLTMNRYEKLPSISKVTVNASN</sequence>
<dbReference type="EMBL" id="CAJNOQ010030633">
    <property type="protein sequence ID" value="CAF1575762.1"/>
    <property type="molecule type" value="Genomic_DNA"/>
</dbReference>
<feature type="region of interest" description="Disordered" evidence="1">
    <location>
        <begin position="161"/>
        <end position="187"/>
    </location>
</feature>
<accession>A0A815YWG0</accession>
<comment type="caution">
    <text evidence="2">The sequence shown here is derived from an EMBL/GenBank/DDBJ whole genome shotgun (WGS) entry which is preliminary data.</text>
</comment>
<dbReference type="Proteomes" id="UP000663829">
    <property type="component" value="Unassembled WGS sequence"/>
</dbReference>
<reference evidence="2" key="1">
    <citation type="submission" date="2021-02" db="EMBL/GenBank/DDBJ databases">
        <authorList>
            <person name="Nowell W R."/>
        </authorList>
    </citation>
    <scope>NUCLEOTIDE SEQUENCE</scope>
</reference>
<feature type="compositionally biased region" description="Polar residues" evidence="1">
    <location>
        <begin position="51"/>
        <end position="67"/>
    </location>
</feature>
<name>A0A815YWG0_9BILA</name>
<evidence type="ECO:0000313" key="4">
    <source>
        <dbReference type="Proteomes" id="UP000663829"/>
    </source>
</evidence>
<dbReference type="OrthoDB" id="9999055at2759"/>
<dbReference type="AlphaFoldDB" id="A0A815YWG0"/>
<protein>
    <submittedName>
        <fullName evidence="2">Uncharacterized protein</fullName>
    </submittedName>
</protein>
<organism evidence="2 4">
    <name type="scientific">Didymodactylos carnosus</name>
    <dbReference type="NCBI Taxonomy" id="1234261"/>
    <lineage>
        <taxon>Eukaryota</taxon>
        <taxon>Metazoa</taxon>
        <taxon>Spiralia</taxon>
        <taxon>Gnathifera</taxon>
        <taxon>Rotifera</taxon>
        <taxon>Eurotatoria</taxon>
        <taxon>Bdelloidea</taxon>
        <taxon>Philodinida</taxon>
        <taxon>Philodinidae</taxon>
        <taxon>Didymodactylos</taxon>
    </lineage>
</organism>